<organism evidence="2 3">
    <name type="scientific">Bombardia bombarda</name>
    <dbReference type="NCBI Taxonomy" id="252184"/>
    <lineage>
        <taxon>Eukaryota</taxon>
        <taxon>Fungi</taxon>
        <taxon>Dikarya</taxon>
        <taxon>Ascomycota</taxon>
        <taxon>Pezizomycotina</taxon>
        <taxon>Sordariomycetes</taxon>
        <taxon>Sordariomycetidae</taxon>
        <taxon>Sordariales</taxon>
        <taxon>Lasiosphaeriaceae</taxon>
        <taxon>Bombardia</taxon>
    </lineage>
</organism>
<protein>
    <submittedName>
        <fullName evidence="2">Uncharacterized protein</fullName>
    </submittedName>
</protein>
<comment type="caution">
    <text evidence="2">The sequence shown here is derived from an EMBL/GenBank/DDBJ whole genome shotgun (WGS) entry which is preliminary data.</text>
</comment>
<name>A0AA39X9Y9_9PEZI</name>
<proteinExistence type="predicted"/>
<reference evidence="2" key="1">
    <citation type="submission" date="2023-06" db="EMBL/GenBank/DDBJ databases">
        <title>Genome-scale phylogeny and comparative genomics of the fungal order Sordariales.</title>
        <authorList>
            <consortium name="Lawrence Berkeley National Laboratory"/>
            <person name="Hensen N."/>
            <person name="Bonometti L."/>
            <person name="Westerberg I."/>
            <person name="Brannstrom I.O."/>
            <person name="Guillou S."/>
            <person name="Cros-Aarteil S."/>
            <person name="Calhoun S."/>
            <person name="Haridas S."/>
            <person name="Kuo A."/>
            <person name="Mondo S."/>
            <person name="Pangilinan J."/>
            <person name="Riley R."/>
            <person name="LaButti K."/>
            <person name="Andreopoulos B."/>
            <person name="Lipzen A."/>
            <person name="Chen C."/>
            <person name="Yanf M."/>
            <person name="Daum C."/>
            <person name="Ng V."/>
            <person name="Clum A."/>
            <person name="Steindorff A."/>
            <person name="Ohm R."/>
            <person name="Martin F."/>
            <person name="Silar P."/>
            <person name="Natvig D."/>
            <person name="Lalanne C."/>
            <person name="Gautier V."/>
            <person name="Ament-velasquez S.L."/>
            <person name="Kruys A."/>
            <person name="Hutchinson M.I."/>
            <person name="Powell A.J."/>
            <person name="Barry K."/>
            <person name="Miller A.N."/>
            <person name="Grigoriev I.V."/>
            <person name="Debuchy R."/>
            <person name="Gladieux P."/>
            <person name="Thoren M.H."/>
            <person name="Johannesson H."/>
        </authorList>
    </citation>
    <scope>NUCLEOTIDE SEQUENCE</scope>
    <source>
        <strain evidence="2">SMH3391-2</strain>
    </source>
</reference>
<feature type="compositionally biased region" description="Polar residues" evidence="1">
    <location>
        <begin position="768"/>
        <end position="781"/>
    </location>
</feature>
<feature type="compositionally biased region" description="Polar residues" evidence="1">
    <location>
        <begin position="136"/>
        <end position="145"/>
    </location>
</feature>
<dbReference type="EMBL" id="JAULSR010000002">
    <property type="protein sequence ID" value="KAK0630044.1"/>
    <property type="molecule type" value="Genomic_DNA"/>
</dbReference>
<dbReference type="AlphaFoldDB" id="A0AA39X9Y9"/>
<feature type="compositionally biased region" description="Basic and acidic residues" evidence="1">
    <location>
        <begin position="76"/>
        <end position="92"/>
    </location>
</feature>
<accession>A0AA39X9Y9</accession>
<feature type="compositionally biased region" description="Polar residues" evidence="1">
    <location>
        <begin position="712"/>
        <end position="726"/>
    </location>
</feature>
<evidence type="ECO:0000313" key="2">
    <source>
        <dbReference type="EMBL" id="KAK0630044.1"/>
    </source>
</evidence>
<feature type="compositionally biased region" description="Polar residues" evidence="1">
    <location>
        <begin position="611"/>
        <end position="628"/>
    </location>
</feature>
<keyword evidence="3" id="KW-1185">Reference proteome</keyword>
<feature type="compositionally biased region" description="Polar residues" evidence="1">
    <location>
        <begin position="654"/>
        <end position="671"/>
    </location>
</feature>
<evidence type="ECO:0000313" key="3">
    <source>
        <dbReference type="Proteomes" id="UP001174934"/>
    </source>
</evidence>
<feature type="region of interest" description="Disordered" evidence="1">
    <location>
        <begin position="133"/>
        <end position="269"/>
    </location>
</feature>
<dbReference type="Proteomes" id="UP001174934">
    <property type="component" value="Unassembled WGS sequence"/>
</dbReference>
<feature type="compositionally biased region" description="Polar residues" evidence="1">
    <location>
        <begin position="326"/>
        <end position="340"/>
    </location>
</feature>
<gene>
    <name evidence="2" type="ORF">B0T17DRAFT_208778</name>
</gene>
<feature type="compositionally biased region" description="Basic and acidic residues" evidence="1">
    <location>
        <begin position="146"/>
        <end position="156"/>
    </location>
</feature>
<evidence type="ECO:0000256" key="1">
    <source>
        <dbReference type="SAM" id="MobiDB-lite"/>
    </source>
</evidence>
<feature type="region of interest" description="Disordered" evidence="1">
    <location>
        <begin position="300"/>
        <end position="342"/>
    </location>
</feature>
<feature type="compositionally biased region" description="Low complexity" evidence="1">
    <location>
        <begin position="206"/>
        <end position="217"/>
    </location>
</feature>
<feature type="compositionally biased region" description="Basic and acidic residues" evidence="1">
    <location>
        <begin position="747"/>
        <end position="759"/>
    </location>
</feature>
<feature type="region of interest" description="Disordered" evidence="1">
    <location>
        <begin position="555"/>
        <end position="781"/>
    </location>
</feature>
<sequence length="781" mass="86786">MISSKPVWVPGRGKISHRLVQVPKDQQILFGRDDVWDLTDFPILPAEVLQGLKEFYSRSVKAPRSVSPDHTAQDQNHTEKAPRREPRQRTDTHGIPNDQRILLGSDDAWESTGLPNLPPQVLQGLREFHSQAFKAPQSNSPNHTARFQDRTEKTPPREPNPSAATQDIPWTPSPEHHFRKPVPKDRSGRDRSDAEAPSPRQPSPLQPSSSRWPSSRWPSPPLPSPRQPSPRHQAKRPALKPVSAPLKPAFPPTSSLASEPELPVELPQPITDIPKPINIAAVPVLSEPTPPSAQIIPCTQADRASHAGPPEPKRRRLMKPIAPGFSNPSNSSGAPTSTAANPLPLSASVLKRTSHLQSSGSERLPPNGPPSQAPFVAFQVAYPDYEGSLKDYLRGVISLLGLRKNRSLQEYAYDDYVHVFCREYTDYIRVTLDMDEQPLNAVKYYHEYRSKPLHTKGILNKTNLDDILDKYPDQVDAIYRTLEKPKEVDSTSSRQHTPAVVLHQKTPQTPQVCLSMDPKPVMSASSLSPDVVSRFGVSQPSRLVQQSTAHAMNTSTPFRSDVLHQSAPERIPSATATRRTPSPMAPSPVRWSEDQSSNMVQPEMPEKPSRYSPSSLGHVTTRGTSSPMAPSPVRWSEDPLSNMAQPDMLESTRRYSPSNLSHITTRHTSSLMAPPPARRSEDPSSNIVQPEMSEQTRRYGSSSLGNIHYPNPTATMFGGTQQSNPESIAEPTRPPNRAKKRIPGLRDSAEQPESREHRDKRWKKFLTKNLSNSMPNSSAQK</sequence>
<feature type="compositionally biased region" description="Pro residues" evidence="1">
    <location>
        <begin position="218"/>
        <end position="228"/>
    </location>
</feature>
<feature type="compositionally biased region" description="Basic and acidic residues" evidence="1">
    <location>
        <begin position="182"/>
        <end position="194"/>
    </location>
</feature>
<feature type="region of interest" description="Disordered" evidence="1">
    <location>
        <begin position="63"/>
        <end position="100"/>
    </location>
</feature>